<proteinExistence type="predicted"/>
<organism evidence="2">
    <name type="scientific">viral metagenome</name>
    <dbReference type="NCBI Taxonomy" id="1070528"/>
    <lineage>
        <taxon>unclassified sequences</taxon>
        <taxon>metagenomes</taxon>
        <taxon>organismal metagenomes</taxon>
    </lineage>
</organism>
<evidence type="ECO:0000313" key="2">
    <source>
        <dbReference type="EMBL" id="QHU02397.1"/>
    </source>
</evidence>
<feature type="transmembrane region" description="Helical" evidence="1">
    <location>
        <begin position="175"/>
        <end position="192"/>
    </location>
</feature>
<reference evidence="2" key="1">
    <citation type="journal article" date="2020" name="Nature">
        <title>Giant virus diversity and host interactions through global metagenomics.</title>
        <authorList>
            <person name="Schulz F."/>
            <person name="Roux S."/>
            <person name="Paez-Espino D."/>
            <person name="Jungbluth S."/>
            <person name="Walsh D.A."/>
            <person name="Denef V.J."/>
            <person name="McMahon K.D."/>
            <person name="Konstantinidis K.T."/>
            <person name="Eloe-Fadrosh E.A."/>
            <person name="Kyrpides N.C."/>
            <person name="Woyke T."/>
        </authorList>
    </citation>
    <scope>NUCLEOTIDE SEQUENCE</scope>
    <source>
        <strain evidence="2">GVMAG-M-3300025880-75</strain>
    </source>
</reference>
<accession>A0A6C0JCV9</accession>
<feature type="transmembrane region" description="Helical" evidence="1">
    <location>
        <begin position="199"/>
        <end position="220"/>
    </location>
</feature>
<evidence type="ECO:0000256" key="1">
    <source>
        <dbReference type="SAM" id="Phobius"/>
    </source>
</evidence>
<sequence>MNNIPESFTDYFNKLYTKDGYLDKYGGSAVGTGITLFIFFLVFSYYYVQGQIEPIRRDWANQRCNPSVMPFVGIINKPPNKTAMDFTSENFMQCTTQILTGIVSYFMQPLYFITTIITKIVGVLQKAVDMVRFVMAYIKFQLDKMFSIIISRMVNVMVPLRLILTKIKDTLQKTIGVAVAGLYTVYGAYMAVKAFIGSFLMICIIALVVLIALIIILWIMPWTWPVAATSTVFFLLLAIPISITAGWMTHILKMSSRRVPNKPSCFDKNTIIETKKGNVKIKNIKPGIILKNGDKVTAIFKLAYNNLEIYNLDNIIVTGCHKVFCDNLGWIDVKDHPNSNKIENYREDAIYCLSTQTKRITINNHKFLDWDDLESIDIIKLKNLHYLENNSPLSDIHKNLESGLDGNIMIELENGLSVKLKNIQLNDQLYSGERIIGVVQIDAEDIYAVKKYKFKDFEIIGAPNIHFKDKDLGNFNTLNLEADIVEKPTKLYHILTDTGFFNIDGHKLRDYNSAIENILDIRDKLFALF</sequence>
<feature type="transmembrane region" description="Helical" evidence="1">
    <location>
        <begin position="145"/>
        <end position="163"/>
    </location>
</feature>
<keyword evidence="1" id="KW-0472">Membrane</keyword>
<name>A0A6C0JCV9_9ZZZZ</name>
<dbReference type="EMBL" id="MN740356">
    <property type="protein sequence ID" value="QHU02397.1"/>
    <property type="molecule type" value="Genomic_DNA"/>
</dbReference>
<feature type="transmembrane region" description="Helical" evidence="1">
    <location>
        <begin position="25"/>
        <end position="48"/>
    </location>
</feature>
<dbReference type="AlphaFoldDB" id="A0A6C0JCV9"/>
<feature type="transmembrane region" description="Helical" evidence="1">
    <location>
        <begin position="226"/>
        <end position="248"/>
    </location>
</feature>
<protein>
    <submittedName>
        <fullName evidence="2">Uncharacterized protein</fullName>
    </submittedName>
</protein>
<keyword evidence="1" id="KW-1133">Transmembrane helix</keyword>
<keyword evidence="1" id="KW-0812">Transmembrane</keyword>